<dbReference type="AlphaFoldDB" id="A0A1F5ZPH2"/>
<dbReference type="UniPathway" id="UPA00326"/>
<comment type="similarity">
    <text evidence="13">Belongs to the ribonucleoside diphosphate reductase large chain family.</text>
</comment>
<dbReference type="EC" id="1.17.4.1" evidence="13"/>
<keyword evidence="5" id="KW-0547">Nucleotide-binding</keyword>
<dbReference type="InterPro" id="IPR036844">
    <property type="entry name" value="Hint_dom_sf"/>
</dbReference>
<dbReference type="SUPFAM" id="SSF55608">
    <property type="entry name" value="Homing endonucleases"/>
    <property type="match status" value="1"/>
</dbReference>
<dbReference type="Pfam" id="PF02867">
    <property type="entry name" value="Ribonuc_red_lgC"/>
    <property type="match status" value="1"/>
</dbReference>
<accession>A0A1F5ZPH2</accession>
<dbReference type="SMART" id="SM00305">
    <property type="entry name" value="HintC"/>
    <property type="match status" value="1"/>
</dbReference>
<dbReference type="EMBL" id="MFJJ01000023">
    <property type="protein sequence ID" value="OGG14311.1"/>
    <property type="molecule type" value="Genomic_DNA"/>
</dbReference>
<evidence type="ECO:0000256" key="7">
    <source>
        <dbReference type="ARBA" id="ARBA00023000"/>
    </source>
</evidence>
<dbReference type="PANTHER" id="PTHR43371:SF1">
    <property type="entry name" value="RIBONUCLEOSIDE-DIPHOSPHATE REDUCTASE"/>
    <property type="match status" value="1"/>
</dbReference>
<reference evidence="15 16" key="1">
    <citation type="journal article" date="2016" name="Nat. Commun.">
        <title>Thousands of microbial genomes shed light on interconnected biogeochemical processes in an aquifer system.</title>
        <authorList>
            <person name="Anantharaman K."/>
            <person name="Brown C.T."/>
            <person name="Hug L.A."/>
            <person name="Sharon I."/>
            <person name="Castelle C.J."/>
            <person name="Probst A.J."/>
            <person name="Thomas B.C."/>
            <person name="Singh A."/>
            <person name="Wilkins M.J."/>
            <person name="Karaoz U."/>
            <person name="Brodie E.L."/>
            <person name="Williams K.H."/>
            <person name="Hubbard S.S."/>
            <person name="Banfield J.F."/>
        </authorList>
    </citation>
    <scope>NUCLEOTIDE SEQUENCE [LARGE SCALE GENOMIC DNA]</scope>
</reference>
<dbReference type="Pfam" id="PF14890">
    <property type="entry name" value="Intein_splicing"/>
    <property type="match status" value="1"/>
</dbReference>
<comment type="cofactor">
    <cofactor evidence="1">
        <name>adenosylcob(III)alamin</name>
        <dbReference type="ChEBI" id="CHEBI:18408"/>
    </cofactor>
</comment>
<dbReference type="PROSITE" id="PS50819">
    <property type="entry name" value="INTEIN_ENDONUCLEASE"/>
    <property type="match status" value="1"/>
</dbReference>
<evidence type="ECO:0000256" key="6">
    <source>
        <dbReference type="ARBA" id="ARBA00022813"/>
    </source>
</evidence>
<keyword evidence="8 13" id="KW-0560">Oxidoreductase</keyword>
<dbReference type="PANTHER" id="PTHR43371">
    <property type="entry name" value="VITAMIN B12-DEPENDENT RIBONUCLEOTIDE REDUCTASE"/>
    <property type="match status" value="1"/>
</dbReference>
<name>A0A1F5ZPH2_9BACT</name>
<feature type="domain" description="DOD-type homing endonuclease" evidence="14">
    <location>
        <begin position="397"/>
        <end position="541"/>
    </location>
</feature>
<dbReference type="SUPFAM" id="SSF51294">
    <property type="entry name" value="Hedgehog/intein (Hint) domain"/>
    <property type="match status" value="1"/>
</dbReference>
<evidence type="ECO:0000256" key="10">
    <source>
        <dbReference type="ARBA" id="ARBA00023285"/>
    </source>
</evidence>
<dbReference type="SMART" id="SM00306">
    <property type="entry name" value="HintN"/>
    <property type="match status" value="1"/>
</dbReference>
<dbReference type="Gene3D" id="3.10.28.10">
    <property type="entry name" value="Homing endonucleases"/>
    <property type="match status" value="1"/>
</dbReference>
<evidence type="ECO:0000256" key="2">
    <source>
        <dbReference type="ARBA" id="ARBA00007405"/>
    </source>
</evidence>
<keyword evidence="3" id="KW-0846">Cobalamin</keyword>
<dbReference type="InterPro" id="IPR013509">
    <property type="entry name" value="RNR_lsu_N"/>
</dbReference>
<dbReference type="GO" id="GO:0031419">
    <property type="term" value="F:cobalamin binding"/>
    <property type="evidence" value="ECO:0007669"/>
    <property type="project" value="UniProtKB-KW"/>
</dbReference>
<evidence type="ECO:0000256" key="3">
    <source>
        <dbReference type="ARBA" id="ARBA00022628"/>
    </source>
</evidence>
<organism evidence="15 16">
    <name type="scientific">Candidatus Gottesmanbacteria bacterium RIFCSPHIGHO2_01_FULL_46_14</name>
    <dbReference type="NCBI Taxonomy" id="1798380"/>
    <lineage>
        <taxon>Bacteria</taxon>
        <taxon>Candidatus Gottesmaniibacteriota</taxon>
    </lineage>
</organism>
<evidence type="ECO:0000313" key="16">
    <source>
        <dbReference type="Proteomes" id="UP000177416"/>
    </source>
</evidence>
<dbReference type="Pfam" id="PF12637">
    <property type="entry name" value="TSCPD"/>
    <property type="match status" value="1"/>
</dbReference>
<keyword evidence="4" id="KW-0237">DNA synthesis</keyword>
<keyword evidence="9 13" id="KW-0215">Deoxyribonucleotide synthesis</keyword>
<evidence type="ECO:0000256" key="12">
    <source>
        <dbReference type="ARBA" id="ARBA00047754"/>
    </source>
</evidence>
<proteinExistence type="inferred from homology"/>
<dbReference type="InterPro" id="IPR006141">
    <property type="entry name" value="Intein_N"/>
</dbReference>
<evidence type="ECO:0000259" key="14">
    <source>
        <dbReference type="PROSITE" id="PS50819"/>
    </source>
</evidence>
<dbReference type="Gene3D" id="3.20.70.20">
    <property type="match status" value="2"/>
</dbReference>
<dbReference type="InterPro" id="IPR008926">
    <property type="entry name" value="RNR_R1-su_N"/>
</dbReference>
<dbReference type="InterPro" id="IPR024434">
    <property type="entry name" value="TSCPD_dom"/>
</dbReference>
<evidence type="ECO:0000256" key="5">
    <source>
        <dbReference type="ARBA" id="ARBA00022741"/>
    </source>
</evidence>
<dbReference type="GO" id="GO:0016539">
    <property type="term" value="P:intein-mediated protein splicing"/>
    <property type="evidence" value="ECO:0007669"/>
    <property type="project" value="InterPro"/>
</dbReference>
<dbReference type="GO" id="GO:0009263">
    <property type="term" value="P:deoxyribonucleotide biosynthetic process"/>
    <property type="evidence" value="ECO:0007669"/>
    <property type="project" value="UniProtKB-KW"/>
</dbReference>
<dbReference type="NCBIfam" id="TIGR01445">
    <property type="entry name" value="intein_Nterm"/>
    <property type="match status" value="1"/>
</dbReference>
<evidence type="ECO:0000256" key="1">
    <source>
        <dbReference type="ARBA" id="ARBA00001922"/>
    </source>
</evidence>
<protein>
    <recommendedName>
        <fullName evidence="13">Ribonucleoside-diphosphate reductase</fullName>
        <ecNumber evidence="13">1.17.4.1</ecNumber>
    </recommendedName>
</protein>
<gene>
    <name evidence="15" type="ORF">A2875_02025</name>
</gene>
<comment type="catalytic activity">
    <reaction evidence="12 13">
        <text>a 2'-deoxyribonucleoside 5'-diphosphate + [thioredoxin]-disulfide + H2O = a ribonucleoside 5'-diphosphate + [thioredoxin]-dithiol</text>
        <dbReference type="Rhea" id="RHEA:23252"/>
        <dbReference type="Rhea" id="RHEA-COMP:10698"/>
        <dbReference type="Rhea" id="RHEA-COMP:10700"/>
        <dbReference type="ChEBI" id="CHEBI:15377"/>
        <dbReference type="ChEBI" id="CHEBI:29950"/>
        <dbReference type="ChEBI" id="CHEBI:50058"/>
        <dbReference type="ChEBI" id="CHEBI:57930"/>
        <dbReference type="ChEBI" id="CHEBI:73316"/>
        <dbReference type="EC" id="1.17.4.1"/>
    </reaction>
</comment>
<evidence type="ECO:0000313" key="15">
    <source>
        <dbReference type="EMBL" id="OGG14311.1"/>
    </source>
</evidence>
<sequence>MNLTGIRQKVFLDRYALKNEAGEAIEKTPEEMWKRVAHAIAQVEPKAKRGYWEEQFETAMADFVLVPGGRILSGAGTGYKVTFYNCFVIPSPHDSRQGILSTLSQMVEIMSRGGGVGINLSSLRPRGSRVKKVNGFSSGPCNWAELFSVATKDIIQQGGSRRGALMLMLWDWHPDIEEFITVKQDLSRINGANLSVCVSDSFMEAVKNDRDWDLLFPDTSDPDYDTKWDGYMPNWLALGKKPIVKKTIKARELWDMVANAAWRSAEPGVVFMERYNKWFNNYYWEYVNCVNPCITADTLVSTTNGIRSIGELYKEGKLFTVTVDGKQYLSSPVFKTGTKPVFRLITREGYQLRLTHDHKVFTPAGKIEAGNLKAGDKLMLTTGGSFGVAGTHEEGQVLGWLVGDGSMKKDKATLYFYRREKEELAPRFAQMVAAMVDGEQIVPRAYPIAPQYIEKEDKAVIESVRLWRMAGRYGLSHENKYLVPQAVLHGSEAMQRGFLQGLFSSDGHVAGTAEKGVSVRLTSVSKDLLVNAQRLLLNFGIVSRIYENRRDAGERMMPDGKGGNALYHCQAYHDLVISKTDLHLFASLIGFLQEEKQEKLRSLLATYVRGPYKKSFTATFDRLEEDGEEDVYDITVADVHRFAANGIVVSNCGEEGLPNWGVCNLTSINLANLVDEKGEMNYKRLADVAKIGVRFQDDVIDADFYVFPEIKKRQMEGERRIGLGTMGLGDALIKMKIRYGSQESLPVIDRIYKTIRDAAYEASVDIAQEKGPFPAINIKKHLDAYFIRELPESIRKKMKRHGVRNSVVLQQAPTGSTSLMSGVSSGIEPVYEFEFIRRDRLGEHILRHPLYDAWFDEFQKTNGRKPTKEERPQYFVSANDLTPEDHVYVQATIQKYVDASISKTVNAPKDHTVEDVKRLYMLAYDQGCKGITYMRAESRPGVLTRIDEDKKKEEEKKVEQYVPEIKPRPMMLQGSTYKAETPVGEAYVTINTNGGNQPVEMFINVGKAGSDVTAMAEALGKVISLSLRIASPVTPMERAHKIASMLIGIGGARSLGFGENRVRSLPDAVAKVIDRHFGFFGKSNLDHVTNGNGVVKAIEEKPLIPPGQQMIFTEKRMVTVDLCPSCGEGSLVFEESCKKCYSCGYSEC</sequence>
<evidence type="ECO:0000256" key="4">
    <source>
        <dbReference type="ARBA" id="ARBA00022634"/>
    </source>
</evidence>
<dbReference type="Proteomes" id="UP000177416">
    <property type="component" value="Unassembled WGS sequence"/>
</dbReference>
<dbReference type="InterPro" id="IPR004042">
    <property type="entry name" value="Intein_endonuc_central"/>
</dbReference>
<dbReference type="InterPro" id="IPR030934">
    <property type="entry name" value="Intein_C"/>
</dbReference>
<evidence type="ECO:0000256" key="13">
    <source>
        <dbReference type="RuleBase" id="RU003410"/>
    </source>
</evidence>
<keyword evidence="7" id="KW-0651">Protein splicing</keyword>
<dbReference type="InterPro" id="IPR027434">
    <property type="entry name" value="Homing_endonucl"/>
</dbReference>
<dbReference type="PRINTS" id="PR00379">
    <property type="entry name" value="INTEIN"/>
</dbReference>
<dbReference type="SUPFAM" id="SSF48168">
    <property type="entry name" value="R1 subunit of ribonucleotide reductase, N-terminal domain"/>
    <property type="match status" value="1"/>
</dbReference>
<keyword evidence="10" id="KW-0170">Cobalt</keyword>
<dbReference type="PROSITE" id="PS50817">
    <property type="entry name" value="INTEIN_N_TER"/>
    <property type="match status" value="1"/>
</dbReference>
<dbReference type="InterPro" id="IPR006142">
    <property type="entry name" value="INTEIN"/>
</dbReference>
<comment type="function">
    <text evidence="13">Provides the precursors necessary for DNA synthesis. Catalyzes the biosynthesis of deoxyribonucleotides from the corresponding ribonucleotides.</text>
</comment>
<evidence type="ECO:0000256" key="8">
    <source>
        <dbReference type="ARBA" id="ARBA00023002"/>
    </source>
</evidence>
<dbReference type="Pfam" id="PF14528">
    <property type="entry name" value="LAGLIDADG_3"/>
    <property type="match status" value="1"/>
</dbReference>
<evidence type="ECO:0000256" key="9">
    <source>
        <dbReference type="ARBA" id="ARBA00023116"/>
    </source>
</evidence>
<evidence type="ECO:0000256" key="11">
    <source>
        <dbReference type="ARBA" id="ARBA00025437"/>
    </source>
</evidence>
<comment type="function">
    <text evidence="11">Catalyzes the reduction of ribonucleotides to deoxyribonucleotides. May function to provide a pool of deoxyribonucleotide precursors for DNA repair during oxygen limitation and/or for immediate growth after restoration of oxygen.</text>
</comment>
<dbReference type="InterPro" id="IPR000788">
    <property type="entry name" value="RNR_lg_C"/>
</dbReference>
<comment type="similarity">
    <text evidence="2">Belongs to the ribonucleoside diphosphate reductase class-2 family.</text>
</comment>
<dbReference type="GO" id="GO:0004519">
    <property type="term" value="F:endonuclease activity"/>
    <property type="evidence" value="ECO:0007669"/>
    <property type="project" value="InterPro"/>
</dbReference>
<dbReference type="InterPro" id="IPR050862">
    <property type="entry name" value="RdRp_reductase_class-2"/>
</dbReference>
<dbReference type="CDD" id="cd00081">
    <property type="entry name" value="Hint"/>
    <property type="match status" value="1"/>
</dbReference>
<dbReference type="InterPro" id="IPR003587">
    <property type="entry name" value="Hint_dom_N"/>
</dbReference>
<dbReference type="InterPro" id="IPR003586">
    <property type="entry name" value="Hint_dom_C"/>
</dbReference>
<dbReference type="NCBIfam" id="TIGR01443">
    <property type="entry name" value="intein_Cterm"/>
    <property type="match status" value="1"/>
</dbReference>
<dbReference type="SUPFAM" id="SSF51998">
    <property type="entry name" value="PFL-like glycyl radical enzymes"/>
    <property type="match status" value="1"/>
</dbReference>
<dbReference type="Pfam" id="PF00317">
    <property type="entry name" value="Ribonuc_red_lgN"/>
    <property type="match status" value="1"/>
</dbReference>
<dbReference type="GO" id="GO:0005524">
    <property type="term" value="F:ATP binding"/>
    <property type="evidence" value="ECO:0007669"/>
    <property type="project" value="InterPro"/>
</dbReference>
<keyword evidence="6" id="KW-0068">Autocatalytic cleavage</keyword>
<dbReference type="PROSITE" id="PS50818">
    <property type="entry name" value="INTEIN_C_TER"/>
    <property type="match status" value="1"/>
</dbReference>
<comment type="caution">
    <text evidence="15">The sequence shown here is derived from an EMBL/GenBank/DDBJ whole genome shotgun (WGS) entry which is preliminary data.</text>
</comment>
<dbReference type="Gene3D" id="2.170.16.10">
    <property type="entry name" value="Hedgehog/Intein (Hint) domain"/>
    <property type="match status" value="1"/>
</dbReference>
<dbReference type="InterPro" id="IPR004860">
    <property type="entry name" value="LAGLIDADG_dom"/>
</dbReference>
<dbReference type="GO" id="GO:0004748">
    <property type="term" value="F:ribonucleoside-diphosphate reductase activity, thioredoxin disulfide as acceptor"/>
    <property type="evidence" value="ECO:0007669"/>
    <property type="project" value="UniProtKB-EC"/>
</dbReference>
<dbReference type="GO" id="GO:0071897">
    <property type="term" value="P:DNA biosynthetic process"/>
    <property type="evidence" value="ECO:0007669"/>
    <property type="project" value="UniProtKB-KW"/>
</dbReference>